<sequence>MNFGYSEKKILRLGLIMIALALLAMFLAKNHQFVSILLFVIIATFLGTFIKFHKGQMAEYDVTDELNNLPPEWYYDWDLNFQNRGNIDVAAVGPTGVWAIEVKSHSGTISFQDGQLLRNNYPFEKNFIKQAWAEAYALRDFLTNKLNQNFKVQPVLLFSNPEARMKFGMKQINGIYIINRKWLLDLVQKNVVQNLDENSISLIKSAIKAHTVGQK</sequence>
<keyword evidence="1" id="KW-0812">Transmembrane</keyword>
<dbReference type="STRING" id="1798551.A3B30_01890"/>
<dbReference type="EMBL" id="MHKM01000012">
    <property type="protein sequence ID" value="OGY91766.1"/>
    <property type="molecule type" value="Genomic_DNA"/>
</dbReference>
<feature type="transmembrane region" description="Helical" evidence="1">
    <location>
        <begin position="33"/>
        <end position="50"/>
    </location>
</feature>
<evidence type="ECO:0000259" key="2">
    <source>
        <dbReference type="PROSITE" id="PS50965"/>
    </source>
</evidence>
<protein>
    <recommendedName>
        <fullName evidence="2">NERD domain-containing protein</fullName>
    </recommendedName>
</protein>
<dbReference type="AlphaFoldDB" id="A0A1G2BSC0"/>
<proteinExistence type="predicted"/>
<dbReference type="Pfam" id="PF08378">
    <property type="entry name" value="NERD"/>
    <property type="match status" value="1"/>
</dbReference>
<comment type="caution">
    <text evidence="3">The sequence shown here is derived from an EMBL/GenBank/DDBJ whole genome shotgun (WGS) entry which is preliminary data.</text>
</comment>
<organism evidence="3 4">
    <name type="scientific">Candidatus Komeilibacteria bacterium RIFCSPLOWO2_01_FULL_52_15</name>
    <dbReference type="NCBI Taxonomy" id="1798551"/>
    <lineage>
        <taxon>Bacteria</taxon>
        <taxon>Candidatus Komeiliibacteriota</taxon>
    </lineage>
</organism>
<evidence type="ECO:0000313" key="3">
    <source>
        <dbReference type="EMBL" id="OGY91766.1"/>
    </source>
</evidence>
<dbReference type="InterPro" id="IPR011528">
    <property type="entry name" value="NERD"/>
</dbReference>
<reference evidence="3 4" key="1">
    <citation type="journal article" date="2016" name="Nat. Commun.">
        <title>Thousands of microbial genomes shed light on interconnected biogeochemical processes in an aquifer system.</title>
        <authorList>
            <person name="Anantharaman K."/>
            <person name="Brown C.T."/>
            <person name="Hug L.A."/>
            <person name="Sharon I."/>
            <person name="Castelle C.J."/>
            <person name="Probst A.J."/>
            <person name="Thomas B.C."/>
            <person name="Singh A."/>
            <person name="Wilkins M.J."/>
            <person name="Karaoz U."/>
            <person name="Brodie E.L."/>
            <person name="Williams K.H."/>
            <person name="Hubbard S.S."/>
            <person name="Banfield J.F."/>
        </authorList>
    </citation>
    <scope>NUCLEOTIDE SEQUENCE [LARGE SCALE GENOMIC DNA]</scope>
</reference>
<feature type="transmembrane region" description="Helical" evidence="1">
    <location>
        <begin position="10"/>
        <end position="27"/>
    </location>
</feature>
<gene>
    <name evidence="3" type="ORF">A3B30_01890</name>
</gene>
<dbReference type="Proteomes" id="UP000178248">
    <property type="component" value="Unassembled WGS sequence"/>
</dbReference>
<keyword evidence="1" id="KW-0472">Membrane</keyword>
<keyword evidence="1" id="KW-1133">Transmembrane helix</keyword>
<dbReference type="PROSITE" id="PS50965">
    <property type="entry name" value="NERD"/>
    <property type="match status" value="1"/>
</dbReference>
<name>A0A1G2BSC0_9BACT</name>
<feature type="domain" description="NERD" evidence="2">
    <location>
        <begin position="54"/>
        <end position="165"/>
    </location>
</feature>
<evidence type="ECO:0000313" key="4">
    <source>
        <dbReference type="Proteomes" id="UP000178248"/>
    </source>
</evidence>
<evidence type="ECO:0000256" key="1">
    <source>
        <dbReference type="SAM" id="Phobius"/>
    </source>
</evidence>
<accession>A0A1G2BSC0</accession>